<dbReference type="AlphaFoldDB" id="A0A918R3V3"/>
<dbReference type="GO" id="GO:0043190">
    <property type="term" value="C:ATP-binding cassette (ABC) transporter complex"/>
    <property type="evidence" value="ECO:0007669"/>
    <property type="project" value="InterPro"/>
</dbReference>
<keyword evidence="6" id="KW-1003">Cell membrane</keyword>
<dbReference type="PANTHER" id="PTHR43229:SF2">
    <property type="entry name" value="NODULATION PROTEIN J"/>
    <property type="match status" value="1"/>
</dbReference>
<evidence type="ECO:0000313" key="9">
    <source>
        <dbReference type="EMBL" id="GGZ84678.1"/>
    </source>
</evidence>
<evidence type="ECO:0000256" key="5">
    <source>
        <dbReference type="ARBA" id="ARBA00023251"/>
    </source>
</evidence>
<organism evidence="9 10">
    <name type="scientific">Streptomyces subrutilus</name>
    <dbReference type="NCBI Taxonomy" id="36818"/>
    <lineage>
        <taxon>Bacteria</taxon>
        <taxon>Bacillati</taxon>
        <taxon>Actinomycetota</taxon>
        <taxon>Actinomycetes</taxon>
        <taxon>Kitasatosporales</taxon>
        <taxon>Streptomycetaceae</taxon>
        <taxon>Streptomyces</taxon>
    </lineage>
</organism>
<dbReference type="InterPro" id="IPR047817">
    <property type="entry name" value="ABC2_TM_bact-type"/>
</dbReference>
<reference evidence="9" key="2">
    <citation type="submission" date="2020-09" db="EMBL/GenBank/DDBJ databases">
        <authorList>
            <person name="Sun Q."/>
            <person name="Ohkuma M."/>
        </authorList>
    </citation>
    <scope>NUCLEOTIDE SEQUENCE</scope>
    <source>
        <strain evidence="9">JCM 4834</strain>
    </source>
</reference>
<evidence type="ECO:0000256" key="6">
    <source>
        <dbReference type="RuleBase" id="RU361157"/>
    </source>
</evidence>
<dbReference type="PROSITE" id="PS51012">
    <property type="entry name" value="ABC_TM2"/>
    <property type="match status" value="1"/>
</dbReference>
<feature type="transmembrane region" description="Helical" evidence="6">
    <location>
        <begin position="204"/>
        <end position="225"/>
    </location>
</feature>
<dbReference type="EMBL" id="BMVX01000022">
    <property type="protein sequence ID" value="GGZ84678.1"/>
    <property type="molecule type" value="Genomic_DNA"/>
</dbReference>
<dbReference type="Proteomes" id="UP000634660">
    <property type="component" value="Unassembled WGS sequence"/>
</dbReference>
<reference evidence="9" key="1">
    <citation type="journal article" date="2014" name="Int. J. Syst. Evol. Microbiol.">
        <title>Complete genome sequence of Corynebacterium casei LMG S-19264T (=DSM 44701T), isolated from a smear-ripened cheese.</title>
        <authorList>
            <consortium name="US DOE Joint Genome Institute (JGI-PGF)"/>
            <person name="Walter F."/>
            <person name="Albersmeier A."/>
            <person name="Kalinowski J."/>
            <person name="Ruckert C."/>
        </authorList>
    </citation>
    <scope>NUCLEOTIDE SEQUENCE</scope>
    <source>
        <strain evidence="9">JCM 4834</strain>
    </source>
</reference>
<name>A0A918R3V3_9ACTN</name>
<dbReference type="Pfam" id="PF01061">
    <property type="entry name" value="ABC2_membrane"/>
    <property type="match status" value="1"/>
</dbReference>
<keyword evidence="3 6" id="KW-1133">Transmembrane helix</keyword>
<evidence type="ECO:0000313" key="10">
    <source>
        <dbReference type="Proteomes" id="UP000634660"/>
    </source>
</evidence>
<keyword evidence="2 6" id="KW-0812">Transmembrane</keyword>
<feature type="transmembrane region" description="Helical" evidence="6">
    <location>
        <begin position="140"/>
        <end position="163"/>
    </location>
</feature>
<dbReference type="RefSeq" id="WP_229886772.1">
    <property type="nucleotide sequence ID" value="NZ_BMVX01000022.1"/>
</dbReference>
<comment type="similarity">
    <text evidence="6">Belongs to the ABC-2 integral membrane protein family.</text>
</comment>
<dbReference type="GO" id="GO:0046677">
    <property type="term" value="P:response to antibiotic"/>
    <property type="evidence" value="ECO:0007669"/>
    <property type="project" value="UniProtKB-KW"/>
</dbReference>
<feature type="domain" description="ABC transmembrane type-2" evidence="8">
    <location>
        <begin position="57"/>
        <end position="293"/>
    </location>
</feature>
<sequence length="298" mass="31904">MTATVSESSTETPDLSGDGAMHPAESARPAARGARGYARACAARSSVELRAFFRNKQSLVFTLFFPVILLVVFGSIFEGKVEGTDTDFRQVFMAGVIAAGVMSTAFSGLAINVAIERDTGTIRRLALTPMPKSAYFVGKIVRVVVTTVLETILLIGIAVTAFGLPLPQTAERWSTLVWCLALGTAACALAGTAYSALIPNSRSAAAVVTPVFMVMQFISGVFYPFDHLPVWMQNTAALFPVKWMAQGFRSVFLPDGFTVVEPAGSWELGRIALVLALWAVGGLLATGLTFDWRGPRVR</sequence>
<comment type="subcellular location">
    <subcellularLocation>
        <location evidence="6">Cell membrane</location>
        <topology evidence="6">Multi-pass membrane protein</topology>
    </subcellularLocation>
    <subcellularLocation>
        <location evidence="1">Membrane</location>
        <topology evidence="1">Multi-pass membrane protein</topology>
    </subcellularLocation>
</comment>
<keyword evidence="6" id="KW-0813">Transport</keyword>
<evidence type="ECO:0000259" key="8">
    <source>
        <dbReference type="PROSITE" id="PS51012"/>
    </source>
</evidence>
<dbReference type="InterPro" id="IPR000412">
    <property type="entry name" value="ABC_2_transport"/>
</dbReference>
<evidence type="ECO:0000256" key="1">
    <source>
        <dbReference type="ARBA" id="ARBA00004141"/>
    </source>
</evidence>
<gene>
    <name evidence="9" type="ORF">GCM10010371_50620</name>
</gene>
<evidence type="ECO:0000256" key="4">
    <source>
        <dbReference type="ARBA" id="ARBA00023136"/>
    </source>
</evidence>
<evidence type="ECO:0000256" key="3">
    <source>
        <dbReference type="ARBA" id="ARBA00022989"/>
    </source>
</evidence>
<feature type="compositionally biased region" description="Polar residues" evidence="7">
    <location>
        <begin position="1"/>
        <end position="13"/>
    </location>
</feature>
<feature type="transmembrane region" description="Helical" evidence="6">
    <location>
        <begin position="175"/>
        <end position="197"/>
    </location>
</feature>
<feature type="region of interest" description="Disordered" evidence="7">
    <location>
        <begin position="1"/>
        <end position="26"/>
    </location>
</feature>
<dbReference type="InterPro" id="IPR013525">
    <property type="entry name" value="ABC2_TM"/>
</dbReference>
<proteinExistence type="inferred from homology"/>
<evidence type="ECO:0000256" key="2">
    <source>
        <dbReference type="ARBA" id="ARBA00022692"/>
    </source>
</evidence>
<comment type="caution">
    <text evidence="9">The sequence shown here is derived from an EMBL/GenBank/DDBJ whole genome shotgun (WGS) entry which is preliminary data.</text>
</comment>
<keyword evidence="5" id="KW-0046">Antibiotic resistance</keyword>
<evidence type="ECO:0000256" key="7">
    <source>
        <dbReference type="SAM" id="MobiDB-lite"/>
    </source>
</evidence>
<dbReference type="GO" id="GO:0140359">
    <property type="term" value="F:ABC-type transporter activity"/>
    <property type="evidence" value="ECO:0007669"/>
    <property type="project" value="InterPro"/>
</dbReference>
<dbReference type="PIRSF" id="PIRSF006648">
    <property type="entry name" value="DrrB"/>
    <property type="match status" value="1"/>
</dbReference>
<accession>A0A918R3V3</accession>
<dbReference type="InterPro" id="IPR051784">
    <property type="entry name" value="Nod_factor_ABC_transporter"/>
</dbReference>
<feature type="transmembrane region" description="Helical" evidence="6">
    <location>
        <begin position="271"/>
        <end position="290"/>
    </location>
</feature>
<feature type="transmembrane region" description="Helical" evidence="6">
    <location>
        <begin position="92"/>
        <end position="115"/>
    </location>
</feature>
<protein>
    <recommendedName>
        <fullName evidence="6">Transport permease protein</fullName>
    </recommendedName>
</protein>
<dbReference type="PANTHER" id="PTHR43229">
    <property type="entry name" value="NODULATION PROTEIN J"/>
    <property type="match status" value="1"/>
</dbReference>
<keyword evidence="4 6" id="KW-0472">Membrane</keyword>
<feature type="transmembrane region" description="Helical" evidence="6">
    <location>
        <begin position="59"/>
        <end position="77"/>
    </location>
</feature>